<sequence>MAQRMDRIEVGMDLAVRCRVTETWQDDLGDQWVKVLIEGYDMPVKLKAVHFYPFDDRDVARA</sequence>
<gene>
    <name evidence="1" type="ORF">MPL3365_230103</name>
</gene>
<dbReference type="EMBL" id="CCNE01000016">
    <property type="protein sequence ID" value="CDX56217.1"/>
    <property type="molecule type" value="Genomic_DNA"/>
</dbReference>
<accession>A0A090GAY2</accession>
<organism evidence="1 2">
    <name type="scientific">Mesorhizobium plurifarium</name>
    <dbReference type="NCBI Taxonomy" id="69974"/>
    <lineage>
        <taxon>Bacteria</taxon>
        <taxon>Pseudomonadati</taxon>
        <taxon>Pseudomonadota</taxon>
        <taxon>Alphaproteobacteria</taxon>
        <taxon>Hyphomicrobiales</taxon>
        <taxon>Phyllobacteriaceae</taxon>
        <taxon>Mesorhizobium</taxon>
    </lineage>
</organism>
<evidence type="ECO:0000313" key="2">
    <source>
        <dbReference type="Proteomes" id="UP000046122"/>
    </source>
</evidence>
<proteinExistence type="predicted"/>
<evidence type="ECO:0000313" key="1">
    <source>
        <dbReference type="EMBL" id="CDX56217.1"/>
    </source>
</evidence>
<dbReference type="AlphaFoldDB" id="A0A090GAY2"/>
<reference evidence="1 2" key="1">
    <citation type="submission" date="2014-08" db="EMBL/GenBank/DDBJ databases">
        <authorList>
            <person name="Moulin Lionel"/>
        </authorList>
    </citation>
    <scope>NUCLEOTIDE SEQUENCE [LARGE SCALE GENOMIC DNA]</scope>
</reference>
<name>A0A090GAY2_MESPL</name>
<dbReference type="Proteomes" id="UP000046122">
    <property type="component" value="Unassembled WGS sequence"/>
</dbReference>
<protein>
    <submittedName>
        <fullName evidence="1">Uncharacterized protein</fullName>
    </submittedName>
</protein>